<dbReference type="EMBL" id="CP003479">
    <property type="protein sequence ID" value="AFI04632.1"/>
    <property type="molecule type" value="Genomic_DNA"/>
</dbReference>
<dbReference type="KEGG" id="hce:HCW_06870"/>
<evidence type="ECO:0000313" key="3">
    <source>
        <dbReference type="EMBL" id="AFI04632.1"/>
    </source>
</evidence>
<dbReference type="eggNOG" id="COG4248">
    <property type="taxonomic scope" value="Bacteria"/>
</dbReference>
<keyword evidence="1" id="KW-0472">Membrane</keyword>
<dbReference type="AlphaFoldDB" id="I0ENW3"/>
<dbReference type="GO" id="GO:0004672">
    <property type="term" value="F:protein kinase activity"/>
    <property type="evidence" value="ECO:0007669"/>
    <property type="project" value="InterPro"/>
</dbReference>
<dbReference type="RefSeq" id="WP_014661499.1">
    <property type="nucleotide sequence ID" value="NC_017737.1"/>
</dbReference>
<keyword evidence="1" id="KW-1133">Transmembrane helix</keyword>
<sequence>MNSYFTTKNQKIELSKKLNKGGEGEVYEIINSASSLGFSFNAHQIHQNTPLELKNFKTKIKEKALQQSITHYANKSKNFNKENLDFFSAKLLKAPTQKTFSSPKIKALEQILHKIGSSQTSTQTIELVAKIFTFNDDNKTPQEKEQKLQELEQKLNFMLQNPINDTAIYYPLKLLYDGQRRFKGYLMLKANGMMFKDVFAGNKIKTAFPNITKRDLIIIALNWLKKIEILHAKNILVGDINPKNIMMNENYEVFLIDTDSYQMGSFLCKVGFGAFVSKELLESGAKSKNGKEHYTKTRDLSDEYYAIAVMIFYILMLGFSPYSHKNEDKERENKPEENTLKGYFPYSVQKINGGYGDKIPAIKGKKFLEHCWSHLHDDIKLAFYESFNPQGRYYAPNNRLSPKAWINLLEIYQRDLNNLIQKDSLANSVIPSRLRNY</sequence>
<dbReference type="InterPro" id="IPR000719">
    <property type="entry name" value="Prot_kinase_dom"/>
</dbReference>
<dbReference type="HOGENOM" id="CLU_622235_0_0_7"/>
<keyword evidence="4" id="KW-1185">Reference proteome</keyword>
<evidence type="ECO:0000313" key="4">
    <source>
        <dbReference type="Proteomes" id="UP000005010"/>
    </source>
</evidence>
<protein>
    <recommendedName>
        <fullName evidence="2">Protein kinase domain-containing protein</fullName>
    </recommendedName>
</protein>
<keyword evidence="1" id="KW-0812">Transmembrane</keyword>
<dbReference type="STRING" id="182217.HCW_06870"/>
<dbReference type="Gene3D" id="1.10.510.10">
    <property type="entry name" value="Transferase(Phosphotransferase) domain 1"/>
    <property type="match status" value="1"/>
</dbReference>
<evidence type="ECO:0000259" key="2">
    <source>
        <dbReference type="PROSITE" id="PS50011"/>
    </source>
</evidence>
<dbReference type="Proteomes" id="UP000005010">
    <property type="component" value="Chromosome"/>
</dbReference>
<dbReference type="InterPro" id="IPR011009">
    <property type="entry name" value="Kinase-like_dom_sf"/>
</dbReference>
<feature type="transmembrane region" description="Helical" evidence="1">
    <location>
        <begin position="304"/>
        <end position="322"/>
    </location>
</feature>
<proteinExistence type="predicted"/>
<dbReference type="SUPFAM" id="SSF56112">
    <property type="entry name" value="Protein kinase-like (PK-like)"/>
    <property type="match status" value="1"/>
</dbReference>
<feature type="domain" description="Protein kinase" evidence="2">
    <location>
        <begin position="12"/>
        <end position="406"/>
    </location>
</feature>
<organism evidence="3 4">
    <name type="scientific">Helicobacter cetorum (strain ATCC BAA-429 / MIT 00-7128)</name>
    <dbReference type="NCBI Taxonomy" id="182217"/>
    <lineage>
        <taxon>Bacteria</taxon>
        <taxon>Pseudomonadati</taxon>
        <taxon>Campylobacterota</taxon>
        <taxon>Epsilonproteobacteria</taxon>
        <taxon>Campylobacterales</taxon>
        <taxon>Helicobacteraceae</taxon>
        <taxon>Helicobacter</taxon>
    </lineage>
</organism>
<evidence type="ECO:0000256" key="1">
    <source>
        <dbReference type="SAM" id="Phobius"/>
    </source>
</evidence>
<name>I0ENW3_HELC0</name>
<reference evidence="4" key="1">
    <citation type="submission" date="2012-04" db="EMBL/GenBank/DDBJ databases">
        <title>Complete genome sequence of Helicobacter cetorum strain MIT 00-7128.</title>
        <authorList>
            <person name="Kersulyte D."/>
            <person name="Berg D.E."/>
        </authorList>
    </citation>
    <scope>NUCLEOTIDE SEQUENCE [LARGE SCALE GENOMIC DNA]</scope>
    <source>
        <strain evidence="4">MIT 00-7128</strain>
    </source>
</reference>
<gene>
    <name evidence="3" type="ordered locus">HCW_06870</name>
</gene>
<dbReference type="PROSITE" id="PS50011">
    <property type="entry name" value="PROTEIN_KINASE_DOM"/>
    <property type="match status" value="1"/>
</dbReference>
<accession>I0ENW3</accession>
<dbReference type="PATRIC" id="fig|182217.3.peg.1452"/>
<dbReference type="GO" id="GO:0005524">
    <property type="term" value="F:ATP binding"/>
    <property type="evidence" value="ECO:0007669"/>
    <property type="project" value="InterPro"/>
</dbReference>